<gene>
    <name evidence="2" type="ORF">HRbin22_02135</name>
</gene>
<accession>A0A2H5Y8Y7</accession>
<keyword evidence="1" id="KW-0472">Membrane</keyword>
<sequence length="64" mass="6657">MSKRGLGMVILGAALLIAGAQVWINALRLGRSAEWGPLQQAALGVAGLIALLALPLLWRDGRPA</sequence>
<keyword evidence="1" id="KW-1133">Transmembrane helix</keyword>
<dbReference type="AlphaFoldDB" id="A0A2H5Y8Y7"/>
<feature type="transmembrane region" description="Helical" evidence="1">
    <location>
        <begin position="38"/>
        <end position="58"/>
    </location>
</feature>
<proteinExistence type="predicted"/>
<reference evidence="3" key="1">
    <citation type="submission" date="2017-09" db="EMBL/GenBank/DDBJ databases">
        <title>Metaegenomics of thermophilic ammonia-oxidizing enrichment culture.</title>
        <authorList>
            <person name="Kato S."/>
            <person name="Suzuki K."/>
        </authorList>
    </citation>
    <scope>NUCLEOTIDE SEQUENCE [LARGE SCALE GENOMIC DNA]</scope>
</reference>
<keyword evidence="1" id="KW-0812">Transmembrane</keyword>
<evidence type="ECO:0000313" key="2">
    <source>
        <dbReference type="EMBL" id="GBD09873.1"/>
    </source>
</evidence>
<evidence type="ECO:0000256" key="1">
    <source>
        <dbReference type="SAM" id="Phobius"/>
    </source>
</evidence>
<dbReference type="Proteomes" id="UP000236642">
    <property type="component" value="Unassembled WGS sequence"/>
</dbReference>
<dbReference type="EMBL" id="BEHY01000076">
    <property type="protein sequence ID" value="GBD09873.1"/>
    <property type="molecule type" value="Genomic_DNA"/>
</dbReference>
<evidence type="ECO:0000313" key="3">
    <source>
        <dbReference type="Proteomes" id="UP000236642"/>
    </source>
</evidence>
<protein>
    <submittedName>
        <fullName evidence="2">Uncharacterized protein</fullName>
    </submittedName>
</protein>
<organism evidence="2 3">
    <name type="scientific">Candidatus Thermoflexus japonica</name>
    <dbReference type="NCBI Taxonomy" id="2035417"/>
    <lineage>
        <taxon>Bacteria</taxon>
        <taxon>Bacillati</taxon>
        <taxon>Chloroflexota</taxon>
        <taxon>Thermoflexia</taxon>
        <taxon>Thermoflexales</taxon>
        <taxon>Thermoflexaceae</taxon>
        <taxon>Thermoflexus</taxon>
    </lineage>
</organism>
<comment type="caution">
    <text evidence="2">The sequence shown here is derived from an EMBL/GenBank/DDBJ whole genome shotgun (WGS) entry which is preliminary data.</text>
</comment>
<name>A0A2H5Y8Y7_9CHLR</name>